<sequence length="144" mass="15760">MPSEYSSLFLGLVLALIFSELTGISPGGLIVPGYFALYLDQPWRPLATLAVAFLALGLYRLAGNYLILFGRRRFVFMILVGVVLAQLWNLLLPGSLAEPISLRVIGWVVPGLLASNLERQKILPTLASLILVSVLTFLLVGLFF</sequence>
<protein>
    <submittedName>
        <fullName evidence="2">Poly-gamma-glutamate synthase subunit PgsC/CapC</fullName>
    </submittedName>
</protein>
<accession>A0A3E2BNW4</accession>
<feature type="transmembrane region" description="Helical" evidence="1">
    <location>
        <begin position="122"/>
        <end position="143"/>
    </location>
</feature>
<organism evidence="2 3">
    <name type="scientific">Candidatus Saccharicenans subterraneus</name>
    <dbReference type="NCBI Taxonomy" id="2508984"/>
    <lineage>
        <taxon>Bacteria</taxon>
        <taxon>Candidatus Aminicenantota</taxon>
        <taxon>Candidatus Aminicenantia</taxon>
        <taxon>Candidatus Aminicenantales</taxon>
        <taxon>Candidatus Saccharicenantaceae</taxon>
        <taxon>Candidatus Saccharicenans</taxon>
    </lineage>
</organism>
<name>A0A3E2BNW4_9BACT</name>
<dbReference type="Pfam" id="PF14102">
    <property type="entry name" value="Caps_synth_CapC"/>
    <property type="match status" value="1"/>
</dbReference>
<feature type="transmembrane region" description="Helical" evidence="1">
    <location>
        <begin position="74"/>
        <end position="92"/>
    </location>
</feature>
<keyword evidence="1" id="KW-0472">Membrane</keyword>
<dbReference type="PRINTS" id="PR01759">
    <property type="entry name" value="CAPSULEPROTC"/>
</dbReference>
<comment type="caution">
    <text evidence="2">The sequence shown here is derived from an EMBL/GenBank/DDBJ whole genome shotgun (WGS) entry which is preliminary data.</text>
</comment>
<evidence type="ECO:0000313" key="2">
    <source>
        <dbReference type="EMBL" id="RFT16453.1"/>
    </source>
</evidence>
<evidence type="ECO:0000256" key="1">
    <source>
        <dbReference type="SAM" id="Phobius"/>
    </source>
</evidence>
<dbReference type="GO" id="GO:0045227">
    <property type="term" value="P:capsule polysaccharide biosynthetic process"/>
    <property type="evidence" value="ECO:0007669"/>
    <property type="project" value="InterPro"/>
</dbReference>
<dbReference type="NCBIfam" id="TIGR04011">
    <property type="entry name" value="poly_gGlu_PgsC"/>
    <property type="match status" value="1"/>
</dbReference>
<dbReference type="GO" id="GO:0016020">
    <property type="term" value="C:membrane"/>
    <property type="evidence" value="ECO:0007669"/>
    <property type="project" value="InterPro"/>
</dbReference>
<proteinExistence type="predicted"/>
<reference evidence="2 3" key="1">
    <citation type="submission" date="2018-08" db="EMBL/GenBank/DDBJ databases">
        <title>Genome analysis of the thermophilic bacterium of the candidate phylum Aminicenantes from deep subsurface aquifer revealed its physiology and ecological role.</title>
        <authorList>
            <person name="Kadnikov V.V."/>
            <person name="Mardanov A.V."/>
            <person name="Beletsky A.V."/>
            <person name="Karnachuk O.V."/>
            <person name="Ravin N.V."/>
        </authorList>
    </citation>
    <scope>NUCLEOTIDE SEQUENCE [LARGE SCALE GENOMIC DNA]</scope>
    <source>
        <strain evidence="2">BY38</strain>
    </source>
</reference>
<dbReference type="Proteomes" id="UP000257323">
    <property type="component" value="Unassembled WGS sequence"/>
</dbReference>
<keyword evidence="1" id="KW-0812">Transmembrane</keyword>
<feature type="transmembrane region" description="Helical" evidence="1">
    <location>
        <begin position="47"/>
        <end position="67"/>
    </location>
</feature>
<dbReference type="InterPro" id="IPR008338">
    <property type="entry name" value="Capsule_biosynth_CapC"/>
</dbReference>
<keyword evidence="1" id="KW-1133">Transmembrane helix</keyword>
<dbReference type="AlphaFoldDB" id="A0A3E2BNW4"/>
<evidence type="ECO:0000313" key="3">
    <source>
        <dbReference type="Proteomes" id="UP000257323"/>
    </source>
</evidence>
<dbReference type="EMBL" id="QUAH01000003">
    <property type="protein sequence ID" value="RFT16453.1"/>
    <property type="molecule type" value="Genomic_DNA"/>
</dbReference>
<gene>
    <name evidence="2" type="ORF">OP8BY_1631</name>
</gene>